<dbReference type="SMART" id="SM00408">
    <property type="entry name" value="IGc2"/>
    <property type="match status" value="4"/>
</dbReference>
<dbReference type="InterPro" id="IPR007110">
    <property type="entry name" value="Ig-like_dom"/>
</dbReference>
<keyword evidence="3" id="KW-1015">Disulfide bond</keyword>
<evidence type="ECO:0000313" key="7">
    <source>
        <dbReference type="EMBL" id="JAP75156.1"/>
    </source>
</evidence>
<dbReference type="InterPro" id="IPR051170">
    <property type="entry name" value="Neural/epithelial_adhesion"/>
</dbReference>
<evidence type="ECO:0000259" key="6">
    <source>
        <dbReference type="PROSITE" id="PS50835"/>
    </source>
</evidence>
<evidence type="ECO:0000256" key="3">
    <source>
        <dbReference type="ARBA" id="ARBA00023157"/>
    </source>
</evidence>
<sequence length="513" mass="56180">NPFRTDWLQSYGTPLIESKSVNLFAAGNNFTAKLYNASEADYGNYTCVSQNKHGVAMSTVEISGRPTVKTTMHWIRGLDGSRSAELVCEVHSPNPSRTIWLRSGGSPLVHGESVHLYVDHNNHSARFNNVSERDYGNYTCVSENKYGISMSTVEVSGKPTVKATVQWKRGMDGSRGAELVCTAHSANPSRTDWLRSDLSPLVYGESVHLSVAGHNHTAKFIKITERDYGNYTCVSQNKYGIAMNTVEISGIPAVTTRVHWTRGVNGSLDAELVCVVQGATPSTTRWMRDDGTWLLQDESVYLSTAGNNYTATFKNISERDYGNYTCVSLNKYGMTMDTVQLSGKPKITTILQWTSHLNGSISAKLVCTAYSSKSSNTRWIRDDGSPLLDGDIVQLSISDNSYTVTFKDVGEAHYGNYTCVSHSEWGISMETVVLSGESAQDLRRTITHSKVDGQITGSMSQSSGAHDPTRAQTGTGSRNCSSANTSEGSTRIKSTIKSKIVITKEKHSYTIKV</sequence>
<evidence type="ECO:0000256" key="4">
    <source>
        <dbReference type="ARBA" id="ARBA00023319"/>
    </source>
</evidence>
<protein>
    <submittedName>
        <fullName evidence="7">Putative neural cell adhesion molecule l1</fullName>
    </submittedName>
</protein>
<feature type="domain" description="Ig-like" evidence="6">
    <location>
        <begin position="1"/>
        <end position="63"/>
    </location>
</feature>
<dbReference type="SUPFAM" id="SSF48726">
    <property type="entry name" value="Immunoglobulin"/>
    <property type="match status" value="5"/>
</dbReference>
<dbReference type="PANTHER" id="PTHR12231:SF253">
    <property type="entry name" value="DPR-INTERACTING PROTEIN ETA, ISOFORM B-RELATED"/>
    <property type="match status" value="1"/>
</dbReference>
<evidence type="ECO:0000256" key="1">
    <source>
        <dbReference type="ARBA" id="ARBA00022729"/>
    </source>
</evidence>
<dbReference type="SMART" id="SM00409">
    <property type="entry name" value="IG"/>
    <property type="match status" value="4"/>
</dbReference>
<dbReference type="InterPro" id="IPR013783">
    <property type="entry name" value="Ig-like_fold"/>
</dbReference>
<keyword evidence="2" id="KW-0677">Repeat</keyword>
<dbReference type="PROSITE" id="PS50835">
    <property type="entry name" value="IG_LIKE"/>
    <property type="match status" value="5"/>
</dbReference>
<evidence type="ECO:0000256" key="5">
    <source>
        <dbReference type="SAM" id="MobiDB-lite"/>
    </source>
</evidence>
<dbReference type="CDD" id="cd00096">
    <property type="entry name" value="Ig"/>
    <property type="match status" value="4"/>
</dbReference>
<dbReference type="InterPro" id="IPR003598">
    <property type="entry name" value="Ig_sub2"/>
</dbReference>
<keyword evidence="4" id="KW-0393">Immunoglobulin domain</keyword>
<dbReference type="Gene3D" id="2.60.40.10">
    <property type="entry name" value="Immunoglobulins"/>
    <property type="match status" value="5"/>
</dbReference>
<keyword evidence="1" id="KW-0732">Signal</keyword>
<proteinExistence type="evidence at transcript level"/>
<dbReference type="InterPro" id="IPR003599">
    <property type="entry name" value="Ig_sub"/>
</dbReference>
<evidence type="ECO:0000256" key="2">
    <source>
        <dbReference type="ARBA" id="ARBA00022737"/>
    </source>
</evidence>
<dbReference type="AlphaFoldDB" id="A0A131YAM9"/>
<dbReference type="PANTHER" id="PTHR12231">
    <property type="entry name" value="CTX-RELATED TYPE I TRANSMEMBRANE PROTEIN"/>
    <property type="match status" value="1"/>
</dbReference>
<feature type="domain" description="Ig-like" evidence="6">
    <location>
        <begin position="345"/>
        <end position="435"/>
    </location>
</feature>
<accession>A0A131YAM9</accession>
<feature type="domain" description="Ig-like" evidence="6">
    <location>
        <begin position="159"/>
        <end position="249"/>
    </location>
</feature>
<dbReference type="Pfam" id="PF07679">
    <property type="entry name" value="I-set"/>
    <property type="match status" value="2"/>
</dbReference>
<dbReference type="InterPro" id="IPR036179">
    <property type="entry name" value="Ig-like_dom_sf"/>
</dbReference>
<dbReference type="FunFam" id="2.60.40.10:FF:003218">
    <property type="match status" value="1"/>
</dbReference>
<feature type="domain" description="Ig-like" evidence="6">
    <location>
        <begin position="66"/>
        <end position="156"/>
    </location>
</feature>
<feature type="domain" description="Ig-like" evidence="6">
    <location>
        <begin position="252"/>
        <end position="342"/>
    </location>
</feature>
<feature type="non-terminal residue" evidence="7">
    <location>
        <position position="1"/>
    </location>
</feature>
<feature type="compositionally biased region" description="Polar residues" evidence="5">
    <location>
        <begin position="455"/>
        <end position="488"/>
    </location>
</feature>
<name>A0A131YAM9_IXORI</name>
<feature type="region of interest" description="Disordered" evidence="5">
    <location>
        <begin position="448"/>
        <end position="491"/>
    </location>
</feature>
<reference evidence="7" key="1">
    <citation type="submission" date="2016-02" db="EMBL/GenBank/DDBJ databases">
        <title>RNAseq analyses of the midgut from blood- or serum-fed Ixodes ricinus ticks.</title>
        <authorList>
            <person name="Perner J."/>
            <person name="Provaznik J."/>
            <person name="Schrenkova J."/>
            <person name="Urbanova V."/>
            <person name="Ribeiro J.M."/>
            <person name="Kopacek P."/>
        </authorList>
    </citation>
    <scope>NUCLEOTIDE SEQUENCE</scope>
    <source>
        <tissue evidence="7">Gut</tissue>
    </source>
</reference>
<dbReference type="InterPro" id="IPR013098">
    <property type="entry name" value="Ig_I-set"/>
</dbReference>
<dbReference type="Pfam" id="PF13927">
    <property type="entry name" value="Ig_3"/>
    <property type="match status" value="2"/>
</dbReference>
<organism evidence="7">
    <name type="scientific">Ixodes ricinus</name>
    <name type="common">Common tick</name>
    <name type="synonym">Acarus ricinus</name>
    <dbReference type="NCBI Taxonomy" id="34613"/>
    <lineage>
        <taxon>Eukaryota</taxon>
        <taxon>Metazoa</taxon>
        <taxon>Ecdysozoa</taxon>
        <taxon>Arthropoda</taxon>
        <taxon>Chelicerata</taxon>
        <taxon>Arachnida</taxon>
        <taxon>Acari</taxon>
        <taxon>Parasitiformes</taxon>
        <taxon>Ixodida</taxon>
        <taxon>Ixodoidea</taxon>
        <taxon>Ixodidae</taxon>
        <taxon>Ixodinae</taxon>
        <taxon>Ixodes</taxon>
    </lineage>
</organism>
<dbReference type="GO" id="GO:0043005">
    <property type="term" value="C:neuron projection"/>
    <property type="evidence" value="ECO:0007669"/>
    <property type="project" value="TreeGrafter"/>
</dbReference>
<dbReference type="EMBL" id="GEFM01000640">
    <property type="protein sequence ID" value="JAP75156.1"/>
    <property type="molecule type" value="mRNA"/>
</dbReference>